<dbReference type="PANTHER" id="PTHR12390">
    <property type="entry name" value="UROPORPHYRINOGEN III SYNTHASE"/>
    <property type="match status" value="1"/>
</dbReference>
<dbReference type="EMBL" id="NCSJ02000139">
    <property type="protein sequence ID" value="RFU29119.1"/>
    <property type="molecule type" value="Genomic_DNA"/>
</dbReference>
<gene>
    <name evidence="2" type="ORF">B7463_g7216</name>
</gene>
<dbReference type="STRING" id="5539.A0A3E2H6V7"/>
<dbReference type="OrthoDB" id="5595751at2759"/>
<dbReference type="InterPro" id="IPR039793">
    <property type="entry name" value="UROS/Hem4"/>
</dbReference>
<dbReference type="GO" id="GO:0004852">
    <property type="term" value="F:uroporphyrinogen-III synthase activity"/>
    <property type="evidence" value="ECO:0007669"/>
    <property type="project" value="InterPro"/>
</dbReference>
<protein>
    <recommendedName>
        <fullName evidence="1">Tetrapyrrole biosynthesis uroporphyrinogen III synthase domain-containing protein</fullName>
    </recommendedName>
</protein>
<dbReference type="GO" id="GO:0006782">
    <property type="term" value="P:protoporphyrinogen IX biosynthetic process"/>
    <property type="evidence" value="ECO:0007669"/>
    <property type="project" value="UniProtKB-UniPathway"/>
</dbReference>
<dbReference type="CDD" id="cd06578">
    <property type="entry name" value="HemD"/>
    <property type="match status" value="1"/>
</dbReference>
<keyword evidence="3" id="KW-1185">Reference proteome</keyword>
<dbReference type="Gene3D" id="3.40.50.10090">
    <property type="match status" value="2"/>
</dbReference>
<feature type="non-terminal residue" evidence="2">
    <location>
        <position position="300"/>
    </location>
</feature>
<dbReference type="Pfam" id="PF02602">
    <property type="entry name" value="HEM4"/>
    <property type="match status" value="1"/>
</dbReference>
<proteinExistence type="predicted"/>
<dbReference type="OMA" id="IHGADTG"/>
<dbReference type="AlphaFoldDB" id="A0A3E2H6V7"/>
<feature type="domain" description="Tetrapyrrole biosynthesis uroporphyrinogen III synthase" evidence="1">
    <location>
        <begin position="38"/>
        <end position="286"/>
    </location>
</feature>
<dbReference type="InterPro" id="IPR036108">
    <property type="entry name" value="4pyrrol_syn_uPrphyn_synt_sf"/>
</dbReference>
<dbReference type="PANTHER" id="PTHR12390:SF0">
    <property type="entry name" value="UROPORPHYRINOGEN-III SYNTHASE"/>
    <property type="match status" value="1"/>
</dbReference>
<comment type="caution">
    <text evidence="2">The sequence shown here is derived from an EMBL/GenBank/DDBJ whole genome shotgun (WGS) entry which is preliminary data.</text>
</comment>
<dbReference type="SUPFAM" id="SSF69618">
    <property type="entry name" value="HemD-like"/>
    <property type="match status" value="1"/>
</dbReference>
<evidence type="ECO:0000259" key="1">
    <source>
        <dbReference type="Pfam" id="PF02602"/>
    </source>
</evidence>
<feature type="non-terminal residue" evidence="2">
    <location>
        <position position="1"/>
    </location>
</feature>
<evidence type="ECO:0000313" key="3">
    <source>
        <dbReference type="Proteomes" id="UP000258309"/>
    </source>
</evidence>
<dbReference type="GO" id="GO:0006780">
    <property type="term" value="P:uroporphyrinogen III biosynthetic process"/>
    <property type="evidence" value="ECO:0007669"/>
    <property type="project" value="InterPro"/>
</dbReference>
<dbReference type="Proteomes" id="UP000258309">
    <property type="component" value="Unassembled WGS sequence"/>
</dbReference>
<accession>A0A3E2H6V7</accession>
<name>A0A3E2H6V7_SCYLI</name>
<evidence type="ECO:0000313" key="2">
    <source>
        <dbReference type="EMBL" id="RFU29119.1"/>
    </source>
</evidence>
<dbReference type="UniPathway" id="UPA00251">
    <property type="reaction ID" value="UER00320"/>
</dbReference>
<sequence length="300" mass="33390">MTGNYTVSESGIPIFLLKTRSSPTDGYEAFFSAPNGELKFKPTFVPVLEHKFLDDGLETVGKLLKGRQFGRDSNSRYGGLIFTSQRAVEAFAKLYQEIVVPDDESNNSPHLHDVPIYTVGPATTRALRAISPSLKPLRRRNGKWRSSSTFNTGPLCRMVSISGTEASATISNRRIQVDELVVYGTGVMESFEQDFTQRLEETSLCNERWVVVFSPTGCEAMLRSLGLLDPVTGKVKTSDMRTKASSSSENRRVYIATIGPTTRDHLKKNFGYEPDVCAEKPSPEGIMTGIQKFLEQNKYH</sequence>
<dbReference type="InterPro" id="IPR003754">
    <property type="entry name" value="4pyrrol_synth_uPrphyn_synth"/>
</dbReference>
<organism evidence="2 3">
    <name type="scientific">Scytalidium lignicola</name>
    <name type="common">Hyphomycete</name>
    <dbReference type="NCBI Taxonomy" id="5539"/>
    <lineage>
        <taxon>Eukaryota</taxon>
        <taxon>Fungi</taxon>
        <taxon>Dikarya</taxon>
        <taxon>Ascomycota</taxon>
        <taxon>Pezizomycotina</taxon>
        <taxon>Leotiomycetes</taxon>
        <taxon>Leotiomycetes incertae sedis</taxon>
        <taxon>Scytalidium</taxon>
    </lineage>
</organism>
<dbReference type="GO" id="GO:0005829">
    <property type="term" value="C:cytosol"/>
    <property type="evidence" value="ECO:0007669"/>
    <property type="project" value="TreeGrafter"/>
</dbReference>
<reference evidence="2 3" key="1">
    <citation type="submission" date="2018-05" db="EMBL/GenBank/DDBJ databases">
        <title>Draft genome sequence of Scytalidium lignicola DSM 105466, a ubiquitous saprotrophic fungus.</title>
        <authorList>
            <person name="Buettner E."/>
            <person name="Gebauer A.M."/>
            <person name="Hofrichter M."/>
            <person name="Liers C."/>
            <person name="Kellner H."/>
        </authorList>
    </citation>
    <scope>NUCLEOTIDE SEQUENCE [LARGE SCALE GENOMIC DNA]</scope>
    <source>
        <strain evidence="2 3">DSM 105466</strain>
    </source>
</reference>